<dbReference type="EnsemblMetazoa" id="XM_030999011">
    <property type="protein sequence ID" value="XP_030854871"/>
    <property type="gene ID" value="LOC115929575"/>
</dbReference>
<reference evidence="2" key="1">
    <citation type="submission" date="2015-02" db="EMBL/GenBank/DDBJ databases">
        <title>Genome sequencing for Strongylocentrotus purpuratus.</title>
        <authorList>
            <person name="Murali S."/>
            <person name="Liu Y."/>
            <person name="Vee V."/>
            <person name="English A."/>
            <person name="Wang M."/>
            <person name="Skinner E."/>
            <person name="Han Y."/>
            <person name="Muzny D.M."/>
            <person name="Worley K.C."/>
            <person name="Gibbs R.A."/>
        </authorList>
    </citation>
    <scope>NUCLEOTIDE SEQUENCE</scope>
</reference>
<evidence type="ECO:0000313" key="1">
    <source>
        <dbReference type="EnsemblMetazoa" id="XP_030854871"/>
    </source>
</evidence>
<dbReference type="RefSeq" id="XP_030854871.1">
    <property type="nucleotide sequence ID" value="XM_030999011.1"/>
</dbReference>
<dbReference type="InParanoid" id="A0A7M7T590"/>
<reference evidence="1" key="2">
    <citation type="submission" date="2021-01" db="UniProtKB">
        <authorList>
            <consortium name="EnsemblMetazoa"/>
        </authorList>
    </citation>
    <scope>IDENTIFICATION</scope>
</reference>
<organism evidence="1 2">
    <name type="scientific">Strongylocentrotus purpuratus</name>
    <name type="common">Purple sea urchin</name>
    <dbReference type="NCBI Taxonomy" id="7668"/>
    <lineage>
        <taxon>Eukaryota</taxon>
        <taxon>Metazoa</taxon>
        <taxon>Echinodermata</taxon>
        <taxon>Eleutherozoa</taxon>
        <taxon>Echinozoa</taxon>
        <taxon>Echinoidea</taxon>
        <taxon>Euechinoidea</taxon>
        <taxon>Echinacea</taxon>
        <taxon>Camarodonta</taxon>
        <taxon>Echinidea</taxon>
        <taxon>Strongylocentrotidae</taxon>
        <taxon>Strongylocentrotus</taxon>
    </lineage>
</organism>
<protein>
    <submittedName>
        <fullName evidence="1">Uncharacterized protein</fullName>
    </submittedName>
</protein>
<name>A0A7M7T590_STRPU</name>
<dbReference type="AlphaFoldDB" id="A0A7M7T590"/>
<sequence length="137" mass="15358">MPNLFHINLPYFLDPPVHFYVNVSLSDFSPYISGSREDIFKGRNIYYLVIEGSVVNDGIATFREAVITLFCCFYALSLEYPPEGSVTMEFIQRELIGISPGGPVKSGGKKKKKSAVSPKIIALLRGIVEFESDWKTE</sequence>
<dbReference type="Proteomes" id="UP000007110">
    <property type="component" value="Unassembled WGS sequence"/>
</dbReference>
<proteinExistence type="predicted"/>
<accession>A0A7M7T590</accession>
<dbReference type="OrthoDB" id="6512834at2759"/>
<dbReference type="KEGG" id="spu:115929575"/>
<evidence type="ECO:0000313" key="2">
    <source>
        <dbReference type="Proteomes" id="UP000007110"/>
    </source>
</evidence>
<dbReference type="GeneID" id="115929575"/>
<keyword evidence="2" id="KW-1185">Reference proteome</keyword>